<dbReference type="CDD" id="cd07571">
    <property type="entry name" value="ALP_N-acyl_transferase"/>
    <property type="match status" value="1"/>
</dbReference>
<dbReference type="Gene3D" id="3.60.110.10">
    <property type="entry name" value="Carbon-nitrogen hydrolase"/>
    <property type="match status" value="1"/>
</dbReference>
<dbReference type="AlphaFoldDB" id="H8GUZ2"/>
<feature type="transmembrane region" description="Helical" evidence="8">
    <location>
        <begin position="103"/>
        <end position="122"/>
    </location>
</feature>
<dbReference type="NCBIfam" id="TIGR00546">
    <property type="entry name" value="lnt"/>
    <property type="match status" value="1"/>
</dbReference>
<evidence type="ECO:0000256" key="7">
    <source>
        <dbReference type="ARBA" id="ARBA00023315"/>
    </source>
</evidence>
<feature type="transmembrane region" description="Helical" evidence="8">
    <location>
        <begin position="32"/>
        <end position="50"/>
    </location>
</feature>
<dbReference type="GO" id="GO:0016410">
    <property type="term" value="F:N-acyltransferase activity"/>
    <property type="evidence" value="ECO:0007669"/>
    <property type="project" value="UniProtKB-UniRule"/>
</dbReference>
<keyword evidence="4 8" id="KW-0812">Transmembrane</keyword>
<dbReference type="GO" id="GO:0042158">
    <property type="term" value="P:lipoprotein biosynthetic process"/>
    <property type="evidence" value="ECO:0007669"/>
    <property type="project" value="UniProtKB-UniRule"/>
</dbReference>
<dbReference type="Pfam" id="PF00795">
    <property type="entry name" value="CN_hydrolase"/>
    <property type="match status" value="1"/>
</dbReference>
<dbReference type="EMBL" id="CP002191">
    <property type="protein sequence ID" value="AFD25509.1"/>
    <property type="molecule type" value="Genomic_DNA"/>
</dbReference>
<protein>
    <recommendedName>
        <fullName evidence="8">Apolipoprotein N-acyltransferase</fullName>
        <shortName evidence="8">ALP N-acyltransferase</shortName>
        <ecNumber evidence="8">2.3.1.269</ecNumber>
    </recommendedName>
</protein>
<keyword evidence="3 8" id="KW-0808">Transferase</keyword>
<dbReference type="HAMAP" id="MF_01148">
    <property type="entry name" value="Lnt"/>
    <property type="match status" value="1"/>
</dbReference>
<dbReference type="HOGENOM" id="CLU_019563_1_1_0"/>
<dbReference type="UniPathway" id="UPA00666"/>
<evidence type="ECO:0000256" key="1">
    <source>
        <dbReference type="ARBA" id="ARBA00004651"/>
    </source>
</evidence>
<comment type="function">
    <text evidence="8">Catalyzes the phospholipid dependent N-acylation of the N-terminal cysteine of apolipoprotein, the last step in lipoprotein maturation.</text>
</comment>
<accession>H8GUZ2</accession>
<feature type="domain" description="CN hydrolase" evidence="9">
    <location>
        <begin position="161"/>
        <end position="397"/>
    </location>
</feature>
<organism evidence="10 11">
    <name type="scientific">Deinococcus gobiensis (strain DSM 21396 / JCM 16679 / CGMCC 1.7299 / I-0)</name>
    <dbReference type="NCBI Taxonomy" id="745776"/>
    <lineage>
        <taxon>Bacteria</taxon>
        <taxon>Thermotogati</taxon>
        <taxon>Deinococcota</taxon>
        <taxon>Deinococci</taxon>
        <taxon>Deinococcales</taxon>
        <taxon>Deinococcaceae</taxon>
        <taxon>Deinococcus</taxon>
    </lineage>
</organism>
<dbReference type="STRING" id="745776.DGo_CA1582"/>
<sequence length="444" mass="47197">MLAGVTALSAVHLWWLVPFLVALFGLPPLGALAGLLYVLEGGFFAVMAYLACRVTPSPAGRVWALAGGWVLLEWLRTLGPLAFPWPTLGSVLLPTPLIQVADLGGVLLCSLLITGAAAALVQAARGQRAPLLAAAVVWLAALGYGLTRTPGEGPTQPMLVMRSDFDTFARAVGSLRPEQQFSTLLQATTAARQPGEVVVWSETATSAFPGQPQIPAFPGPGITGLGTPAVGDEPRRNVAVSVDAAGTILSRSEKARLVPFGEYFPLYSGPLRPLYGLIERTLNIDLAPIPPAQSIRPLSLQGILYGTYICYDSVFSWVARDLVRQGAQVLVNPSNDGWYNGWGVSQHFWMGRVRAIETRRWLVRSVNDGVAGAVDDLGRPVVTVAAGEGVQTLHVRPRLLSGQTLFVRLGHVPALLLAALLVVLGWGVGRRTSPPVTGSALPRR</sequence>
<feature type="transmembrane region" description="Helical" evidence="8">
    <location>
        <begin position="7"/>
        <end position="26"/>
    </location>
</feature>
<name>H8GUZ2_DEIGI</name>
<keyword evidence="2 8" id="KW-1003">Cell membrane</keyword>
<feature type="transmembrane region" description="Helical" evidence="8">
    <location>
        <begin position="62"/>
        <end position="83"/>
    </location>
</feature>
<gene>
    <name evidence="8" type="primary">lnt</name>
    <name evidence="10" type="ordered locus">DGo_CA1582</name>
</gene>
<dbReference type="Pfam" id="PF20154">
    <property type="entry name" value="LNT_N"/>
    <property type="match status" value="1"/>
</dbReference>
<dbReference type="PROSITE" id="PS50263">
    <property type="entry name" value="CN_HYDROLASE"/>
    <property type="match status" value="1"/>
</dbReference>
<comment type="catalytic activity">
    <reaction evidence="8">
        <text>N-terminal S-1,2-diacyl-sn-glyceryl-L-cysteinyl-[lipoprotein] + a glycerophospholipid = N-acyl-S-1,2-diacyl-sn-glyceryl-L-cysteinyl-[lipoprotein] + a 2-acyl-sn-glycero-3-phospholipid + H(+)</text>
        <dbReference type="Rhea" id="RHEA:48228"/>
        <dbReference type="Rhea" id="RHEA-COMP:14681"/>
        <dbReference type="Rhea" id="RHEA-COMP:14684"/>
        <dbReference type="ChEBI" id="CHEBI:15378"/>
        <dbReference type="ChEBI" id="CHEBI:136912"/>
        <dbReference type="ChEBI" id="CHEBI:140656"/>
        <dbReference type="ChEBI" id="CHEBI:140657"/>
        <dbReference type="ChEBI" id="CHEBI:140660"/>
        <dbReference type="EC" id="2.3.1.269"/>
    </reaction>
</comment>
<evidence type="ECO:0000259" key="9">
    <source>
        <dbReference type="PROSITE" id="PS50263"/>
    </source>
</evidence>
<dbReference type="GO" id="GO:0005886">
    <property type="term" value="C:plasma membrane"/>
    <property type="evidence" value="ECO:0007669"/>
    <property type="project" value="UniProtKB-SubCell"/>
</dbReference>
<evidence type="ECO:0000313" key="11">
    <source>
        <dbReference type="Proteomes" id="UP000007575"/>
    </source>
</evidence>
<dbReference type="EC" id="2.3.1.269" evidence="8"/>
<dbReference type="Proteomes" id="UP000007575">
    <property type="component" value="Chromosome"/>
</dbReference>
<evidence type="ECO:0000256" key="3">
    <source>
        <dbReference type="ARBA" id="ARBA00022679"/>
    </source>
</evidence>
<keyword evidence="5 8" id="KW-1133">Transmembrane helix</keyword>
<dbReference type="InterPro" id="IPR045378">
    <property type="entry name" value="LNT_N"/>
</dbReference>
<dbReference type="InterPro" id="IPR003010">
    <property type="entry name" value="C-N_Hydrolase"/>
</dbReference>
<keyword evidence="11" id="KW-1185">Reference proteome</keyword>
<evidence type="ECO:0000256" key="8">
    <source>
        <dbReference type="HAMAP-Rule" id="MF_01148"/>
    </source>
</evidence>
<dbReference type="eggNOG" id="COG0815">
    <property type="taxonomic scope" value="Bacteria"/>
</dbReference>
<dbReference type="PANTHER" id="PTHR38686:SF1">
    <property type="entry name" value="APOLIPOPROTEIN N-ACYLTRANSFERASE"/>
    <property type="match status" value="1"/>
</dbReference>
<comment type="subcellular location">
    <subcellularLocation>
        <location evidence="1 8">Cell membrane</location>
        <topology evidence="1 8">Multi-pass membrane protein</topology>
    </subcellularLocation>
</comment>
<dbReference type="InterPro" id="IPR004563">
    <property type="entry name" value="Apolipo_AcylTrfase"/>
</dbReference>
<proteinExistence type="inferred from homology"/>
<evidence type="ECO:0000256" key="6">
    <source>
        <dbReference type="ARBA" id="ARBA00023136"/>
    </source>
</evidence>
<comment type="pathway">
    <text evidence="8">Protein modification; lipoprotein biosynthesis (N-acyl transfer).</text>
</comment>
<reference evidence="10 11" key="1">
    <citation type="journal article" date="2012" name="PLoS ONE">
        <title>Genome sequence and transcriptome analysis of the radioresistant bacterium Deinococcus gobiensis: insights into the extreme environmental adaptations.</title>
        <authorList>
            <person name="Yuan M."/>
            <person name="Chen M."/>
            <person name="Zhang W."/>
            <person name="Lu W."/>
            <person name="Wang J."/>
            <person name="Yang M."/>
            <person name="Zhao P."/>
            <person name="Tang R."/>
            <person name="Li X."/>
            <person name="Hao Y."/>
            <person name="Zhou Z."/>
            <person name="Zhan Y."/>
            <person name="Yu H."/>
            <person name="Teng C."/>
            <person name="Yan Y."/>
            <person name="Ping S."/>
            <person name="Wang Y."/>
            <person name="Lin M."/>
        </authorList>
    </citation>
    <scope>NUCLEOTIDE SEQUENCE [LARGE SCALE GENOMIC DNA]</scope>
    <source>
        <strain evidence="10 11">I-0</strain>
    </source>
</reference>
<dbReference type="PATRIC" id="fig|745776.4.peg.1626"/>
<evidence type="ECO:0000313" key="10">
    <source>
        <dbReference type="EMBL" id="AFD25509.1"/>
    </source>
</evidence>
<feature type="transmembrane region" description="Helical" evidence="8">
    <location>
        <begin position="129"/>
        <end position="147"/>
    </location>
</feature>
<evidence type="ECO:0000256" key="5">
    <source>
        <dbReference type="ARBA" id="ARBA00022989"/>
    </source>
</evidence>
<comment type="similarity">
    <text evidence="8">Belongs to the CN hydrolase family. Apolipoprotein N-acyltransferase subfamily.</text>
</comment>
<evidence type="ECO:0000256" key="4">
    <source>
        <dbReference type="ARBA" id="ARBA00022692"/>
    </source>
</evidence>
<dbReference type="InterPro" id="IPR036526">
    <property type="entry name" value="C-N_Hydrolase_sf"/>
</dbReference>
<evidence type="ECO:0000256" key="2">
    <source>
        <dbReference type="ARBA" id="ARBA00022475"/>
    </source>
</evidence>
<dbReference type="PANTHER" id="PTHR38686">
    <property type="entry name" value="APOLIPOPROTEIN N-ACYLTRANSFERASE"/>
    <property type="match status" value="1"/>
</dbReference>
<dbReference type="SUPFAM" id="SSF56317">
    <property type="entry name" value="Carbon-nitrogen hydrolase"/>
    <property type="match status" value="1"/>
</dbReference>
<keyword evidence="6 8" id="KW-0472">Membrane</keyword>
<feature type="transmembrane region" description="Helical" evidence="8">
    <location>
        <begin position="405"/>
        <end position="428"/>
    </location>
</feature>
<keyword evidence="7 8" id="KW-0012">Acyltransferase</keyword>
<keyword evidence="10" id="KW-0449">Lipoprotein</keyword>
<dbReference type="KEGG" id="dgo:DGo_CA1582"/>